<dbReference type="InterPro" id="IPR001394">
    <property type="entry name" value="Peptidase_C19_UCH"/>
</dbReference>
<comment type="catalytic activity">
    <reaction evidence="1">
        <text>Thiol-dependent hydrolysis of ester, thioester, amide, peptide and isopeptide bonds formed by the C-terminal Gly of ubiquitin (a 76-residue protein attached to proteins as an intracellular targeting signal).</text>
        <dbReference type="EC" id="3.4.19.12"/>
    </reaction>
</comment>
<dbReference type="InterPro" id="IPR028889">
    <property type="entry name" value="USP"/>
</dbReference>
<keyword evidence="11" id="KW-1185">Reference proteome</keyword>
<feature type="compositionally biased region" description="Polar residues" evidence="8">
    <location>
        <begin position="140"/>
        <end position="150"/>
    </location>
</feature>
<dbReference type="PANTHER" id="PTHR21646">
    <property type="entry name" value="UBIQUITIN CARBOXYL-TERMINAL HYDROLASE"/>
    <property type="match status" value="1"/>
</dbReference>
<feature type="region of interest" description="Disordered" evidence="8">
    <location>
        <begin position="128"/>
        <end position="161"/>
    </location>
</feature>
<name>A0A9W6XMD8_9STRA</name>
<dbReference type="InterPro" id="IPR057626">
    <property type="entry name" value="S-S_Temptin"/>
</dbReference>
<dbReference type="PANTHER" id="PTHR21646:SF24">
    <property type="entry name" value="UBIQUITIN CARBOXYL-TERMINAL HYDROLASE"/>
    <property type="match status" value="1"/>
</dbReference>
<evidence type="ECO:0000256" key="4">
    <source>
        <dbReference type="ARBA" id="ARBA00022670"/>
    </source>
</evidence>
<feature type="compositionally biased region" description="Polar residues" evidence="8">
    <location>
        <begin position="69"/>
        <end position="78"/>
    </location>
</feature>
<dbReference type="GO" id="GO:0016579">
    <property type="term" value="P:protein deubiquitination"/>
    <property type="evidence" value="ECO:0007669"/>
    <property type="project" value="InterPro"/>
</dbReference>
<evidence type="ECO:0000256" key="8">
    <source>
        <dbReference type="SAM" id="MobiDB-lite"/>
    </source>
</evidence>
<feature type="compositionally biased region" description="Low complexity" evidence="8">
    <location>
        <begin position="41"/>
        <end position="63"/>
    </location>
</feature>
<gene>
    <name evidence="10" type="ORF">Pfra01_001397800</name>
</gene>
<evidence type="ECO:0000256" key="2">
    <source>
        <dbReference type="ARBA" id="ARBA00009085"/>
    </source>
</evidence>
<comment type="similarity">
    <text evidence="2">Belongs to the peptidase C19 family.</text>
</comment>
<protein>
    <recommendedName>
        <fullName evidence="3">ubiquitinyl hydrolase 1</fullName>
        <ecNumber evidence="3">3.4.19.12</ecNumber>
    </recommendedName>
</protein>
<keyword evidence="5" id="KW-0833">Ubl conjugation pathway</keyword>
<evidence type="ECO:0000256" key="6">
    <source>
        <dbReference type="ARBA" id="ARBA00022801"/>
    </source>
</evidence>
<dbReference type="CDD" id="cd02674">
    <property type="entry name" value="Peptidase_C19R"/>
    <property type="match status" value="1"/>
</dbReference>
<keyword evidence="7" id="KW-0788">Thiol protease</keyword>
<dbReference type="GO" id="GO:0006508">
    <property type="term" value="P:proteolysis"/>
    <property type="evidence" value="ECO:0007669"/>
    <property type="project" value="UniProtKB-KW"/>
</dbReference>
<dbReference type="Gene3D" id="3.90.70.10">
    <property type="entry name" value="Cysteine proteinases"/>
    <property type="match status" value="1"/>
</dbReference>
<dbReference type="InterPro" id="IPR038765">
    <property type="entry name" value="Papain-like_cys_pep_sf"/>
</dbReference>
<feature type="region of interest" description="Disordered" evidence="8">
    <location>
        <begin position="1"/>
        <end position="113"/>
    </location>
</feature>
<dbReference type="PROSITE" id="PS50235">
    <property type="entry name" value="USP_3"/>
    <property type="match status" value="1"/>
</dbReference>
<comment type="caution">
    <text evidence="10">The sequence shown here is derived from an EMBL/GenBank/DDBJ whole genome shotgun (WGS) entry which is preliminary data.</text>
</comment>
<keyword evidence="4" id="KW-0645">Protease</keyword>
<dbReference type="Pfam" id="PF00443">
    <property type="entry name" value="UCH"/>
    <property type="match status" value="1"/>
</dbReference>
<dbReference type="InterPro" id="IPR050185">
    <property type="entry name" value="Ub_carboxyl-term_hydrolase"/>
</dbReference>
<dbReference type="EMBL" id="BSXT01001453">
    <property type="protein sequence ID" value="GMF42542.1"/>
    <property type="molecule type" value="Genomic_DNA"/>
</dbReference>
<reference evidence="10" key="1">
    <citation type="submission" date="2023-04" db="EMBL/GenBank/DDBJ databases">
        <title>Phytophthora fragariaefolia NBRC 109709.</title>
        <authorList>
            <person name="Ichikawa N."/>
            <person name="Sato H."/>
            <person name="Tonouchi N."/>
        </authorList>
    </citation>
    <scope>NUCLEOTIDE SEQUENCE</scope>
    <source>
        <strain evidence="10">NBRC 109709</strain>
    </source>
</reference>
<feature type="region of interest" description="Disordered" evidence="8">
    <location>
        <begin position="330"/>
        <end position="351"/>
    </location>
</feature>
<dbReference type="AlphaFoldDB" id="A0A9W6XMD8"/>
<dbReference type="OrthoDB" id="292964at2759"/>
<evidence type="ECO:0000313" key="10">
    <source>
        <dbReference type="EMBL" id="GMF42542.1"/>
    </source>
</evidence>
<dbReference type="PROSITE" id="PS00973">
    <property type="entry name" value="USP_2"/>
    <property type="match status" value="1"/>
</dbReference>
<proteinExistence type="inferred from homology"/>
<dbReference type="InterPro" id="IPR018200">
    <property type="entry name" value="USP_CS"/>
</dbReference>
<dbReference type="EC" id="3.4.19.12" evidence="3"/>
<dbReference type="GO" id="GO:0004843">
    <property type="term" value="F:cysteine-type deubiquitinase activity"/>
    <property type="evidence" value="ECO:0007669"/>
    <property type="project" value="UniProtKB-EC"/>
</dbReference>
<evidence type="ECO:0000256" key="1">
    <source>
        <dbReference type="ARBA" id="ARBA00000707"/>
    </source>
</evidence>
<evidence type="ECO:0000256" key="5">
    <source>
        <dbReference type="ARBA" id="ARBA00022786"/>
    </source>
</evidence>
<dbReference type="SUPFAM" id="SSF54001">
    <property type="entry name" value="Cysteine proteinases"/>
    <property type="match status" value="1"/>
</dbReference>
<sequence>MRIPFPSRGKKVAGSVTDSFDQPAPAAKPPPIGGKFLGRQTSRAVASESSTSRTTSALASLTRFHSRPASHSTASNGSTRERINDDSELSNNSSNLPAIGSSELPRLAPNVCPSTSNMSTGNIVASQATSTPAISYPARVSSSGRTSPRSDLTRKRPPKGLVGLQNLGNTCPTKGALANAFGDLIKALWTGDKFTATRPVELKRVIGKVASRFTGYDQQDAQEFLRFLLDGLHEDLNRVKKKPAYYEIKDRPDAKDRDVSDEYWKFYLDRNASALSELFCGQLRSEIHCGTCSHRSLCFDVFWDLSLPVPKKPGKSSASSHLRITSSFFSGGRTASASSDSSSSSSSPSSGGMSIHDCLKAYTEQEFLSDDAAYYCAKCKTHRSVSKRISVYRLPNVLVLHLKRFSFSTFSRDKVSTSISFPAQSLDLAEYCANDAVVDGSTLYDLTGIVHHMGSLNGGHYTAECLNADTQEWFDFNDSSVTAIKKPELYSSSACASSLSALDKRGFPYRLNAEYSVSTVAVRLTKPECAISFSNSLSTTLTSSTPIPDSTSEMSRTTLSLAVAAAAVAVVSARPAYVALLPNGGKVPGVEALGHVNPSGGGPNNDFGLDFVSAGKSWTKEFCEKDSDGDGQTNGQELGDPCCEWVENSNAVVKWSTGVSHPGNATSKSDPSLWTNIACGSSSGSNSNSTATISSSSTGSSTGTVEAGSTTSSTTGGTTPATDAASSASAASSSSSSASAVTPAMYSAVGLIAAVATFFV</sequence>
<evidence type="ECO:0000256" key="7">
    <source>
        <dbReference type="ARBA" id="ARBA00022807"/>
    </source>
</evidence>
<dbReference type="Pfam" id="PF24784">
    <property type="entry name" value="Temptin_C"/>
    <property type="match status" value="1"/>
</dbReference>
<dbReference type="Proteomes" id="UP001165121">
    <property type="component" value="Unassembled WGS sequence"/>
</dbReference>
<organism evidence="10 11">
    <name type="scientific">Phytophthora fragariaefolia</name>
    <dbReference type="NCBI Taxonomy" id="1490495"/>
    <lineage>
        <taxon>Eukaryota</taxon>
        <taxon>Sar</taxon>
        <taxon>Stramenopiles</taxon>
        <taxon>Oomycota</taxon>
        <taxon>Peronosporomycetes</taxon>
        <taxon>Peronosporales</taxon>
        <taxon>Peronosporaceae</taxon>
        <taxon>Phytophthora</taxon>
    </lineage>
</organism>
<feature type="region of interest" description="Disordered" evidence="8">
    <location>
        <begin position="682"/>
        <end position="734"/>
    </location>
</feature>
<evidence type="ECO:0000259" key="9">
    <source>
        <dbReference type="PROSITE" id="PS50235"/>
    </source>
</evidence>
<feature type="domain" description="USP" evidence="9">
    <location>
        <begin position="162"/>
        <end position="502"/>
    </location>
</feature>
<keyword evidence="6" id="KW-0378">Hydrolase</keyword>
<evidence type="ECO:0000256" key="3">
    <source>
        <dbReference type="ARBA" id="ARBA00012759"/>
    </source>
</evidence>
<accession>A0A9W6XMD8</accession>
<evidence type="ECO:0000313" key="11">
    <source>
        <dbReference type="Proteomes" id="UP001165121"/>
    </source>
</evidence>